<dbReference type="Gene3D" id="2.60.40.1120">
    <property type="entry name" value="Carboxypeptidase-like, regulatory domain"/>
    <property type="match status" value="2"/>
</dbReference>
<dbReference type="SUPFAM" id="SSF49464">
    <property type="entry name" value="Carboxypeptidase regulatory domain-like"/>
    <property type="match status" value="2"/>
</dbReference>
<organism evidence="2 3">
    <name type="scientific">Terrabacter ginsenosidimutans</name>
    <dbReference type="NCBI Taxonomy" id="490575"/>
    <lineage>
        <taxon>Bacteria</taxon>
        <taxon>Bacillati</taxon>
        <taxon>Actinomycetota</taxon>
        <taxon>Actinomycetes</taxon>
        <taxon>Micrococcales</taxon>
        <taxon>Intrasporangiaceae</taxon>
        <taxon>Terrabacter</taxon>
    </lineage>
</organism>
<name>A0ABP7CXE9_9MICO</name>
<dbReference type="InterPro" id="IPR008969">
    <property type="entry name" value="CarboxyPept-like_regulatory"/>
</dbReference>
<keyword evidence="1" id="KW-0732">Signal</keyword>
<evidence type="ECO:0000313" key="2">
    <source>
        <dbReference type="EMBL" id="GAA3696396.1"/>
    </source>
</evidence>
<dbReference type="RefSeq" id="WP_344942691.1">
    <property type="nucleotide sequence ID" value="NZ_BAABDC010000001.1"/>
</dbReference>
<protein>
    <recommendedName>
        <fullName evidence="4">Alpha-amylase</fullName>
    </recommendedName>
</protein>
<gene>
    <name evidence="2" type="ORF">GCM10022399_11100</name>
</gene>
<feature type="signal peptide" evidence="1">
    <location>
        <begin position="1"/>
        <end position="23"/>
    </location>
</feature>
<reference evidence="3" key="1">
    <citation type="journal article" date="2019" name="Int. J. Syst. Evol. Microbiol.">
        <title>The Global Catalogue of Microorganisms (GCM) 10K type strain sequencing project: providing services to taxonomists for standard genome sequencing and annotation.</title>
        <authorList>
            <consortium name="The Broad Institute Genomics Platform"/>
            <consortium name="The Broad Institute Genome Sequencing Center for Infectious Disease"/>
            <person name="Wu L."/>
            <person name="Ma J."/>
        </authorList>
    </citation>
    <scope>NUCLEOTIDE SEQUENCE [LARGE SCALE GENOMIC DNA]</scope>
    <source>
        <strain evidence="3">JCM 17125</strain>
    </source>
</reference>
<evidence type="ECO:0008006" key="4">
    <source>
        <dbReference type="Google" id="ProtNLM"/>
    </source>
</evidence>
<dbReference type="Pfam" id="PF13620">
    <property type="entry name" value="CarboxypepD_reg"/>
    <property type="match status" value="1"/>
</dbReference>
<comment type="caution">
    <text evidence="2">The sequence shown here is derived from an EMBL/GenBank/DDBJ whole genome shotgun (WGS) entry which is preliminary data.</text>
</comment>
<dbReference type="Proteomes" id="UP001501468">
    <property type="component" value="Unassembled WGS sequence"/>
</dbReference>
<proteinExistence type="predicted"/>
<accession>A0ABP7CXE9</accession>
<keyword evidence="3" id="KW-1185">Reference proteome</keyword>
<dbReference type="EMBL" id="BAABDC010000001">
    <property type="protein sequence ID" value="GAA3696396.1"/>
    <property type="molecule type" value="Genomic_DNA"/>
</dbReference>
<sequence length="812" mass="83325">MRSALQRVGVALAGGLLATSVVAAPASAEPAALTGTVVDAVDGSAVPACVNVYDTGYGWVDQACTDDTGTWTTTNTEAGGTYKVEIQPTDGLHLPGWAPDAPDFDSAAAVTAPASLTSRVARGAVVSGHLTRADGSPADAVDVALWPVDAAAPTANAYVSDGTWSAVVAPGDYQVEFSSAPFHQWATGAADRGSAATFTASTSQESVVDDVLTIEEPVSLQGTITDASTGDPVDGCVTAYLAETYDYAASACSDSQDTTRGRWAIYGLPEGVAYKLELTSYDGVHLGEWAQDASDFSAAREYVTPATVDVALATGATLTGTLRGTDGQPVDNGYVDIEPDDGSPSTYASIEPDGTWRSLVRPGDYRVQLSSGPVSQWAVGASTREEATVFSVGEGQTVDASDQLLAAARVQGSVTSAATGAPVAGACVDVIRMPVVDWPETVGQACTDASGHYEADLWEGGGTFTARISDLEGRFVQEYYDGHATLADADTFTVTRGRPTVVDAALAAGSTITGLAVDAKLGTPLEGACPDAYVGHAGDRVEGQVATCSDASGRWTIAGLPAGSYAVHLGMGQGPYPSGDVWAFKATSQATADLVTVKTGATRTIRNVKIDPPVTITGRITDPFGNPVEGATVNPRGLLMDRSGECFDCATTDADGRYTLGPIAAGTYRPVVSAASGDAWAPEWSGNSTTYEGATALTIKPGRTATFSAQLAPASTLSGELVNADGSPAAGGWIGFVESATGRHMGDFDVYGRNTFDGVVLPAGQFRIHLENSETGQQAWYDSASTESGATLVTLAEGEDRHVTIHLPAAPG</sequence>
<feature type="chain" id="PRO_5047161710" description="Alpha-amylase" evidence="1">
    <location>
        <begin position="24"/>
        <end position="812"/>
    </location>
</feature>
<evidence type="ECO:0000256" key="1">
    <source>
        <dbReference type="SAM" id="SignalP"/>
    </source>
</evidence>
<evidence type="ECO:0000313" key="3">
    <source>
        <dbReference type="Proteomes" id="UP001501468"/>
    </source>
</evidence>